<keyword evidence="4 10" id="KW-0378">Hydrolase</keyword>
<evidence type="ECO:0000313" key="12">
    <source>
        <dbReference type="Proteomes" id="UP001597196"/>
    </source>
</evidence>
<gene>
    <name evidence="10 11" type="primary">cas1</name>
    <name evidence="11" type="ORF">ACFQ4P_03870</name>
</gene>
<dbReference type="Gene3D" id="1.20.120.920">
    <property type="entry name" value="CRISPR-associated endonuclease Cas1, C-terminal domain"/>
    <property type="match status" value="1"/>
</dbReference>
<keyword evidence="3 10" id="KW-0255">Endonuclease</keyword>
<sequence>MNFRTIYVTSHAKVTTLSNNLVVQTDNGTKTIPLEDVHLLVLGTPQVTVSGMAISALARTGAKVLFTGPNGKLSAETMNMYSTGRSASTIVSQVLWDVELMSVVWTKIIGAKLSMQVQVLEAMQKNASLVRMPLEEMELNDVTNREAVAARKYFPELFGSGFSRSNIDATNAALNYGYQILLSHVNLEITVNGYMTELGIHHQSEENQFNLGSDLMEPFRPFIDLWVSRQKFKELTPDVKVGLLDNMNTVIKYNGKNTLLRNAIPDHVNRCLRFLNGSLDELQMEVRLADEVSSDETNGDV</sequence>
<dbReference type="EMBL" id="JBHTOC010000004">
    <property type="protein sequence ID" value="MFD1429387.1"/>
    <property type="molecule type" value="Genomic_DNA"/>
</dbReference>
<dbReference type="PANTHER" id="PTHR34353:SF2">
    <property type="entry name" value="CRISPR-ASSOCIATED ENDONUCLEASE CAS1 1"/>
    <property type="match status" value="1"/>
</dbReference>
<dbReference type="HAMAP" id="MF_01470">
    <property type="entry name" value="Cas1"/>
    <property type="match status" value="1"/>
</dbReference>
<dbReference type="GO" id="GO:0004519">
    <property type="term" value="F:endonuclease activity"/>
    <property type="evidence" value="ECO:0007669"/>
    <property type="project" value="UniProtKB-KW"/>
</dbReference>
<keyword evidence="2 10" id="KW-0479">Metal-binding</keyword>
<reference evidence="12" key="1">
    <citation type="journal article" date="2019" name="Int. J. Syst. Evol. Microbiol.">
        <title>The Global Catalogue of Microorganisms (GCM) 10K type strain sequencing project: providing services to taxonomists for standard genome sequencing and annotation.</title>
        <authorList>
            <consortium name="The Broad Institute Genomics Platform"/>
            <consortium name="The Broad Institute Genome Sequencing Center for Infectious Disease"/>
            <person name="Wu L."/>
            <person name="Ma J."/>
        </authorList>
    </citation>
    <scope>NUCLEOTIDE SEQUENCE [LARGE SCALE GENOMIC DNA]</scope>
    <source>
        <strain evidence="12">CCM 8980</strain>
    </source>
</reference>
<dbReference type="Pfam" id="PF01867">
    <property type="entry name" value="Cas_Cas1"/>
    <property type="match status" value="1"/>
</dbReference>
<comment type="cofactor">
    <cofactor evidence="10">
        <name>Mg(2+)</name>
        <dbReference type="ChEBI" id="CHEBI:18420"/>
    </cofactor>
    <cofactor evidence="10">
        <name>Mn(2+)</name>
        <dbReference type="ChEBI" id="CHEBI:29035"/>
    </cofactor>
</comment>
<keyword evidence="7 10" id="KW-0238">DNA-binding</keyword>
<keyword evidence="1 10" id="KW-0540">Nuclease</keyword>
<dbReference type="InterPro" id="IPR050646">
    <property type="entry name" value="Cas1"/>
</dbReference>
<proteinExistence type="inferred from homology"/>
<dbReference type="RefSeq" id="WP_203626309.1">
    <property type="nucleotide sequence ID" value="NZ_BOLQ01000003.1"/>
</dbReference>
<feature type="binding site" evidence="10">
    <location>
        <position position="146"/>
    </location>
    <ligand>
        <name>Mn(2+)</name>
        <dbReference type="ChEBI" id="CHEBI:29035"/>
    </ligand>
</feature>
<dbReference type="NCBIfam" id="TIGR00287">
    <property type="entry name" value="cas1"/>
    <property type="match status" value="1"/>
</dbReference>
<protein>
    <recommendedName>
        <fullName evidence="10">CRISPR-associated endonuclease Cas1</fullName>
        <ecNumber evidence="10">3.1.-.-</ecNumber>
    </recommendedName>
</protein>
<evidence type="ECO:0000256" key="10">
    <source>
        <dbReference type="HAMAP-Rule" id="MF_01470"/>
    </source>
</evidence>
<evidence type="ECO:0000256" key="1">
    <source>
        <dbReference type="ARBA" id="ARBA00022722"/>
    </source>
</evidence>
<dbReference type="Gene3D" id="3.100.10.20">
    <property type="entry name" value="CRISPR-associated endonuclease Cas1, N-terminal domain"/>
    <property type="match status" value="1"/>
</dbReference>
<dbReference type="InterPro" id="IPR042211">
    <property type="entry name" value="CRISPR-assoc_Cas1_N"/>
</dbReference>
<dbReference type="EC" id="3.1.-.-" evidence="10"/>
<evidence type="ECO:0000256" key="7">
    <source>
        <dbReference type="ARBA" id="ARBA00023125"/>
    </source>
</evidence>
<comment type="similarity">
    <text evidence="10">Belongs to the CRISPR-associated endonuclease Cas1 family.</text>
</comment>
<keyword evidence="6 10" id="KW-0051">Antiviral defense</keyword>
<keyword evidence="8 10" id="KW-0464">Manganese</keyword>
<accession>A0ABW4CF13</accession>
<dbReference type="Proteomes" id="UP001597196">
    <property type="component" value="Unassembled WGS sequence"/>
</dbReference>
<evidence type="ECO:0000256" key="5">
    <source>
        <dbReference type="ARBA" id="ARBA00022842"/>
    </source>
</evidence>
<evidence type="ECO:0000256" key="8">
    <source>
        <dbReference type="ARBA" id="ARBA00023211"/>
    </source>
</evidence>
<organism evidence="11 12">
    <name type="scientific">Lacticaseibacillus mingshuiensis</name>
    <dbReference type="NCBI Taxonomy" id="2799574"/>
    <lineage>
        <taxon>Bacteria</taxon>
        <taxon>Bacillati</taxon>
        <taxon>Bacillota</taxon>
        <taxon>Bacilli</taxon>
        <taxon>Lactobacillales</taxon>
        <taxon>Lactobacillaceae</taxon>
        <taxon>Lacticaseibacillus</taxon>
    </lineage>
</organism>
<dbReference type="InterPro" id="IPR019855">
    <property type="entry name" value="CRISPR-assoc_Cas1_NMENI"/>
</dbReference>
<feature type="binding site" evidence="10">
    <location>
        <position position="217"/>
    </location>
    <ligand>
        <name>Mn(2+)</name>
        <dbReference type="ChEBI" id="CHEBI:29035"/>
    </ligand>
</feature>
<keyword evidence="12" id="KW-1185">Reference proteome</keyword>
<keyword evidence="5 10" id="KW-0460">Magnesium</keyword>
<dbReference type="PANTHER" id="PTHR34353">
    <property type="entry name" value="CRISPR-ASSOCIATED ENDONUCLEASE CAS1 1"/>
    <property type="match status" value="1"/>
</dbReference>
<comment type="caution">
    <text evidence="11">The sequence shown here is derived from an EMBL/GenBank/DDBJ whole genome shotgun (WGS) entry which is preliminary data.</text>
</comment>
<evidence type="ECO:0000256" key="6">
    <source>
        <dbReference type="ARBA" id="ARBA00023118"/>
    </source>
</evidence>
<evidence type="ECO:0000313" key="11">
    <source>
        <dbReference type="EMBL" id="MFD1429387.1"/>
    </source>
</evidence>
<evidence type="ECO:0000256" key="2">
    <source>
        <dbReference type="ARBA" id="ARBA00022723"/>
    </source>
</evidence>
<dbReference type="InterPro" id="IPR042206">
    <property type="entry name" value="CRISPR-assoc_Cas1_C"/>
</dbReference>
<comment type="function">
    <text evidence="10">CRISPR (clustered regularly interspaced short palindromic repeat), is an adaptive immune system that provides protection against mobile genetic elements (viruses, transposable elements and conjugative plasmids). CRISPR clusters contain spacers, sequences complementary to antecedent mobile elements, and target invading nucleic acids. CRISPR clusters are transcribed and processed into CRISPR RNA (crRNA). Acts as a dsDNA endonuclease. Involved in the integration of spacer DNA into the CRISPR cassette.</text>
</comment>
<evidence type="ECO:0000256" key="3">
    <source>
        <dbReference type="ARBA" id="ARBA00022759"/>
    </source>
</evidence>
<comment type="subunit">
    <text evidence="9 10">Homodimer, forms a heterotetramer with a Cas2 homodimer.</text>
</comment>
<dbReference type="NCBIfam" id="TIGR03639">
    <property type="entry name" value="cas1_NMENI"/>
    <property type="match status" value="1"/>
</dbReference>
<feature type="binding site" evidence="10">
    <location>
        <position position="202"/>
    </location>
    <ligand>
        <name>Mn(2+)</name>
        <dbReference type="ChEBI" id="CHEBI:29035"/>
    </ligand>
</feature>
<evidence type="ECO:0000256" key="9">
    <source>
        <dbReference type="ARBA" id="ARBA00038592"/>
    </source>
</evidence>
<dbReference type="InterPro" id="IPR002729">
    <property type="entry name" value="CRISPR-assoc_Cas1"/>
</dbReference>
<name>A0ABW4CF13_9LACO</name>
<evidence type="ECO:0000256" key="4">
    <source>
        <dbReference type="ARBA" id="ARBA00022801"/>
    </source>
</evidence>